<dbReference type="InterPro" id="IPR003593">
    <property type="entry name" value="AAA+_ATPase"/>
</dbReference>
<dbReference type="Pfam" id="PF00664">
    <property type="entry name" value="ABC_membrane"/>
    <property type="match status" value="1"/>
</dbReference>
<evidence type="ECO:0000256" key="4">
    <source>
        <dbReference type="ARBA" id="ARBA00022840"/>
    </source>
</evidence>
<dbReference type="STRING" id="342108.amb3158"/>
<evidence type="ECO:0000259" key="8">
    <source>
        <dbReference type="PROSITE" id="PS50893"/>
    </source>
</evidence>
<dbReference type="InterPro" id="IPR011527">
    <property type="entry name" value="ABC1_TM_dom"/>
</dbReference>
<dbReference type="GO" id="GO:0016887">
    <property type="term" value="F:ATP hydrolysis activity"/>
    <property type="evidence" value="ECO:0007669"/>
    <property type="project" value="InterPro"/>
</dbReference>
<sequence>MKKVFELLLADRKIGHLLLISSLSANILALASSIFVMQVLGRYVSYGVDATLATLTIGTLVAILFEYLFRHYRLKIARSISSPLERSLSEQTFERLVRTRYLALETLKPGIRQEIPRAPEVIATTYNPANLVAVLDVPFAFLFLLVILLFNPILAGVSVVFCGLGFWLGTEGPKRFADAMKEATEVAARKNAVLASANSASETVRAFGCAGFLAEGWKDRSTAARKLMRAVEENKGVLQHLIQGLGSIMSVAIIAIGGILVVHGKYDVSSLVGVNILASRALGVINRFAQLSEALAKGGKSQELLNEFGKLGQEASTGGRVAEYHGKIEFRDFAFSYPRSTGPVLEGFGAILTPGEAMLVQGPNGSGKTTFARLVMGILDPSRGQLFADGVDIRQLAPDYWRRQVIYLPQEVTLLNMSIEENLMLGRTDLTKEEMATALGVARLKTFINQLPEGVRTVVTEQGRNLSLGIRRRLGLARALLQSRDGRIVLFDEPNEGLDGEGRAAIAEVLTHFRKVGRTIIVVGDTSDLPFVANHVLDLTTKPTPILRSSGTPRNGGVS</sequence>
<feature type="domain" description="ABC transmembrane type-1" evidence="9">
    <location>
        <begin position="17"/>
        <end position="297"/>
    </location>
</feature>
<dbReference type="InterPro" id="IPR039421">
    <property type="entry name" value="Type_1_exporter"/>
</dbReference>
<feature type="domain" description="ABC transporter" evidence="8">
    <location>
        <begin position="328"/>
        <end position="559"/>
    </location>
</feature>
<dbReference type="SUPFAM" id="SSF90123">
    <property type="entry name" value="ABC transporter transmembrane region"/>
    <property type="match status" value="1"/>
</dbReference>
<dbReference type="PANTHER" id="PTHR24221">
    <property type="entry name" value="ATP-BINDING CASSETTE SUB-FAMILY B"/>
    <property type="match status" value="1"/>
</dbReference>
<dbReference type="InterPro" id="IPR027417">
    <property type="entry name" value="P-loop_NTPase"/>
</dbReference>
<dbReference type="HOGENOM" id="CLU_000604_95_6_5"/>
<dbReference type="GO" id="GO:0005886">
    <property type="term" value="C:plasma membrane"/>
    <property type="evidence" value="ECO:0007669"/>
    <property type="project" value="UniProtKB-SubCell"/>
</dbReference>
<dbReference type="SUPFAM" id="SSF52540">
    <property type="entry name" value="P-loop containing nucleoside triphosphate hydrolases"/>
    <property type="match status" value="1"/>
</dbReference>
<dbReference type="GO" id="GO:0034040">
    <property type="term" value="F:ATPase-coupled lipid transmembrane transporter activity"/>
    <property type="evidence" value="ECO:0007669"/>
    <property type="project" value="TreeGrafter"/>
</dbReference>
<feature type="transmembrane region" description="Helical" evidence="7">
    <location>
        <begin position="139"/>
        <end position="168"/>
    </location>
</feature>
<keyword evidence="10" id="KW-0378">Hydrolase</keyword>
<dbReference type="OrthoDB" id="9772049at2"/>
<feature type="transmembrane region" description="Helical" evidence="7">
    <location>
        <begin position="46"/>
        <end position="69"/>
    </location>
</feature>
<keyword evidence="3" id="KW-0547">Nucleotide-binding</keyword>
<evidence type="ECO:0000313" key="10">
    <source>
        <dbReference type="EMBL" id="BAE51962.1"/>
    </source>
</evidence>
<comment type="subcellular location">
    <subcellularLocation>
        <location evidence="1">Cell membrane</location>
        <topology evidence="1">Multi-pass membrane protein</topology>
    </subcellularLocation>
</comment>
<keyword evidence="10" id="KW-0645">Protease</keyword>
<protein>
    <submittedName>
        <fullName evidence="10">Protease secretion ATP-binding protein prtD</fullName>
    </submittedName>
</protein>
<keyword evidence="11" id="KW-1185">Reference proteome</keyword>
<evidence type="ECO:0000256" key="2">
    <source>
        <dbReference type="ARBA" id="ARBA00022692"/>
    </source>
</evidence>
<dbReference type="GO" id="GO:0005524">
    <property type="term" value="F:ATP binding"/>
    <property type="evidence" value="ECO:0007669"/>
    <property type="project" value="UniProtKB-KW"/>
</dbReference>
<accession>Q2W2G3</accession>
<evidence type="ECO:0000256" key="6">
    <source>
        <dbReference type="ARBA" id="ARBA00023136"/>
    </source>
</evidence>
<proteinExistence type="predicted"/>
<feature type="transmembrane region" description="Helical" evidence="7">
    <location>
        <begin position="16"/>
        <end position="40"/>
    </location>
</feature>
<dbReference type="KEGG" id="mag:amb3158"/>
<gene>
    <name evidence="10" type="ordered locus">amb3158</name>
</gene>
<dbReference type="AlphaFoldDB" id="Q2W2G3"/>
<dbReference type="PROSITE" id="PS50929">
    <property type="entry name" value="ABC_TM1F"/>
    <property type="match status" value="1"/>
</dbReference>
<dbReference type="SMART" id="SM00382">
    <property type="entry name" value="AAA"/>
    <property type="match status" value="1"/>
</dbReference>
<dbReference type="GO" id="GO:0008233">
    <property type="term" value="F:peptidase activity"/>
    <property type="evidence" value="ECO:0007669"/>
    <property type="project" value="UniProtKB-KW"/>
</dbReference>
<keyword evidence="5 7" id="KW-1133">Transmembrane helix</keyword>
<evidence type="ECO:0000256" key="1">
    <source>
        <dbReference type="ARBA" id="ARBA00004651"/>
    </source>
</evidence>
<dbReference type="InterPro" id="IPR003439">
    <property type="entry name" value="ABC_transporter-like_ATP-bd"/>
</dbReference>
<dbReference type="RefSeq" id="WP_011385523.1">
    <property type="nucleotide sequence ID" value="NC_007626.1"/>
</dbReference>
<dbReference type="GO" id="GO:0140359">
    <property type="term" value="F:ABC-type transporter activity"/>
    <property type="evidence" value="ECO:0007669"/>
    <property type="project" value="InterPro"/>
</dbReference>
<keyword evidence="6 7" id="KW-0472">Membrane</keyword>
<name>Q2W2G3_PARM1</name>
<dbReference type="EMBL" id="AP007255">
    <property type="protein sequence ID" value="BAE51962.1"/>
    <property type="molecule type" value="Genomic_DNA"/>
</dbReference>
<dbReference type="InterPro" id="IPR036640">
    <property type="entry name" value="ABC1_TM_sf"/>
</dbReference>
<organism evidence="10 11">
    <name type="scientific">Paramagnetospirillum magneticum (strain ATCC 700264 / AMB-1)</name>
    <name type="common">Magnetospirillum magneticum</name>
    <dbReference type="NCBI Taxonomy" id="342108"/>
    <lineage>
        <taxon>Bacteria</taxon>
        <taxon>Pseudomonadati</taxon>
        <taxon>Pseudomonadota</taxon>
        <taxon>Alphaproteobacteria</taxon>
        <taxon>Rhodospirillales</taxon>
        <taxon>Magnetospirillaceae</taxon>
        <taxon>Paramagnetospirillum</taxon>
    </lineage>
</organism>
<dbReference type="Gene3D" id="3.40.50.300">
    <property type="entry name" value="P-loop containing nucleotide triphosphate hydrolases"/>
    <property type="match status" value="1"/>
</dbReference>
<evidence type="ECO:0000259" key="9">
    <source>
        <dbReference type="PROSITE" id="PS50929"/>
    </source>
</evidence>
<evidence type="ECO:0000256" key="5">
    <source>
        <dbReference type="ARBA" id="ARBA00022989"/>
    </source>
</evidence>
<dbReference type="Proteomes" id="UP000007058">
    <property type="component" value="Chromosome"/>
</dbReference>
<evidence type="ECO:0000256" key="7">
    <source>
        <dbReference type="SAM" id="Phobius"/>
    </source>
</evidence>
<keyword evidence="2 7" id="KW-0812">Transmembrane</keyword>
<dbReference type="PROSITE" id="PS50893">
    <property type="entry name" value="ABC_TRANSPORTER_2"/>
    <property type="match status" value="1"/>
</dbReference>
<dbReference type="Pfam" id="PF00005">
    <property type="entry name" value="ABC_tran"/>
    <property type="match status" value="1"/>
</dbReference>
<dbReference type="Gene3D" id="1.20.1560.10">
    <property type="entry name" value="ABC transporter type 1, transmembrane domain"/>
    <property type="match status" value="1"/>
</dbReference>
<evidence type="ECO:0000313" key="11">
    <source>
        <dbReference type="Proteomes" id="UP000007058"/>
    </source>
</evidence>
<reference evidence="10 11" key="1">
    <citation type="journal article" date="2005" name="DNA Res.">
        <title>Complete genome sequence of the facultative anaerobic magnetotactic bacterium Magnetospirillum sp. strain AMB-1.</title>
        <authorList>
            <person name="Matsunaga T."/>
            <person name="Okamura Y."/>
            <person name="Fukuda Y."/>
            <person name="Wahyudi A.T."/>
            <person name="Murase Y."/>
            <person name="Takeyama H."/>
        </authorList>
    </citation>
    <scope>NUCLEOTIDE SEQUENCE [LARGE SCALE GENOMIC DNA]</scope>
    <source>
        <strain evidence="11">ATCC 700264 / AMB-1</strain>
    </source>
</reference>
<dbReference type="GO" id="GO:0006508">
    <property type="term" value="P:proteolysis"/>
    <property type="evidence" value="ECO:0007669"/>
    <property type="project" value="UniProtKB-KW"/>
</dbReference>
<dbReference type="PANTHER" id="PTHR24221:SF248">
    <property type="entry name" value="ABC TRANSPORTER TRANSMEMBRANE REGION"/>
    <property type="match status" value="1"/>
</dbReference>
<evidence type="ECO:0000256" key="3">
    <source>
        <dbReference type="ARBA" id="ARBA00022741"/>
    </source>
</evidence>
<keyword evidence="4 10" id="KW-0067">ATP-binding</keyword>